<evidence type="ECO:0000313" key="2">
    <source>
        <dbReference type="Proteomes" id="UP000024635"/>
    </source>
</evidence>
<keyword evidence="2" id="KW-1185">Reference proteome</keyword>
<evidence type="ECO:0000313" key="1">
    <source>
        <dbReference type="EMBL" id="EYC42377.1"/>
    </source>
</evidence>
<dbReference type="AlphaFoldDB" id="A0A016WSY9"/>
<name>A0A016WSY9_9BILA</name>
<organism evidence="1 2">
    <name type="scientific">Ancylostoma ceylanicum</name>
    <dbReference type="NCBI Taxonomy" id="53326"/>
    <lineage>
        <taxon>Eukaryota</taxon>
        <taxon>Metazoa</taxon>
        <taxon>Ecdysozoa</taxon>
        <taxon>Nematoda</taxon>
        <taxon>Chromadorea</taxon>
        <taxon>Rhabditida</taxon>
        <taxon>Rhabditina</taxon>
        <taxon>Rhabditomorpha</taxon>
        <taxon>Strongyloidea</taxon>
        <taxon>Ancylostomatidae</taxon>
        <taxon>Ancylostomatinae</taxon>
        <taxon>Ancylostoma</taxon>
    </lineage>
</organism>
<protein>
    <submittedName>
        <fullName evidence="1">Uncharacterized protein</fullName>
    </submittedName>
</protein>
<reference evidence="2" key="1">
    <citation type="journal article" date="2015" name="Nat. Genet.">
        <title>The genome and transcriptome of the zoonotic hookworm Ancylostoma ceylanicum identify infection-specific gene families.</title>
        <authorList>
            <person name="Schwarz E.M."/>
            <person name="Hu Y."/>
            <person name="Antoshechkin I."/>
            <person name="Miller M.M."/>
            <person name="Sternberg P.W."/>
            <person name="Aroian R.V."/>
        </authorList>
    </citation>
    <scope>NUCLEOTIDE SEQUENCE</scope>
    <source>
        <strain evidence="2">HY135</strain>
    </source>
</reference>
<sequence length="67" mass="7813">MDSYCQLTDCINLHSIIEYAYTSILDMGDCNESNREVEFILTELARSVLQRALEVICLQKRHSFLKK</sequence>
<dbReference type="Proteomes" id="UP000024635">
    <property type="component" value="Unassembled WGS sequence"/>
</dbReference>
<dbReference type="EMBL" id="JARK01000133">
    <property type="protein sequence ID" value="EYC42377.1"/>
    <property type="molecule type" value="Genomic_DNA"/>
</dbReference>
<gene>
    <name evidence="1" type="primary">Acey_s0533.g3050</name>
    <name evidence="1" type="ORF">Y032_0533g3050</name>
</gene>
<comment type="caution">
    <text evidence="1">The sequence shown here is derived from an EMBL/GenBank/DDBJ whole genome shotgun (WGS) entry which is preliminary data.</text>
</comment>
<proteinExistence type="predicted"/>
<accession>A0A016WSY9</accession>